<evidence type="ECO:0000313" key="2">
    <source>
        <dbReference type="Proteomes" id="UP000036850"/>
    </source>
</evidence>
<name>A0A0L0EUU4_9GAMM</name>
<comment type="caution">
    <text evidence="1">The sequence shown here is derived from an EMBL/GenBank/DDBJ whole genome shotgun (WGS) entry which is preliminary data.</text>
</comment>
<dbReference type="EMBL" id="LFZX01000034">
    <property type="protein sequence ID" value="KNC68145.1"/>
    <property type="molecule type" value="Genomic_DNA"/>
</dbReference>
<protein>
    <recommendedName>
        <fullName evidence="3">Lipoprotein</fullName>
    </recommendedName>
</protein>
<evidence type="ECO:0008006" key="3">
    <source>
        <dbReference type="Google" id="ProtNLM"/>
    </source>
</evidence>
<dbReference type="Proteomes" id="UP000036850">
    <property type="component" value="Unassembled WGS sequence"/>
</dbReference>
<proteinExistence type="predicted"/>
<dbReference type="SUPFAM" id="SSF75011">
    <property type="entry name" value="3-carboxy-cis,cis-mucoante lactonizing enzyme"/>
    <property type="match status" value="1"/>
</dbReference>
<reference evidence="2" key="1">
    <citation type="submission" date="2015-07" db="EMBL/GenBank/DDBJ databases">
        <title>Draft genome sequence of a Pseudoalteromonas rubra strain, OCN096, isolated from Kaneohe Bay, Oahu, Hawaii.</title>
        <authorList>
            <person name="Beurmann S."/>
            <person name="Ushijima B."/>
            <person name="Belcaid M."/>
            <person name="Callahan S.M."/>
            <person name="Aeby G.S."/>
        </authorList>
    </citation>
    <scope>NUCLEOTIDE SEQUENCE [LARGE SCALE GENOMIC DNA]</scope>
    <source>
        <strain evidence="2">OCN096</strain>
    </source>
</reference>
<accession>A0A0L0EUU4</accession>
<dbReference type="AlphaFoldDB" id="A0A0L0EUU4"/>
<dbReference type="PATRIC" id="fig|43658.6.peg.1501"/>
<dbReference type="Gene3D" id="2.130.10.10">
    <property type="entry name" value="YVTN repeat-like/Quinoprotein amine dehydrogenase"/>
    <property type="match status" value="1"/>
</dbReference>
<gene>
    <name evidence="1" type="ORF">AC626_06650</name>
</gene>
<sequence>MLLANRKREPCLVGLFVAFGLSGLIAGCAMSDDPVDDAALLHRYVDNQNGIDGLDNVRRLLFDDTDRILYAVSADDDALTAYRVADDNTLTMLDMMSGERARGTLVGASDMTFSGADRDIQVVSFYSGAVAQFRLDRNDTLILQSDLSDRIDIQRVFKQGKPMSTQEDKLALLGPYAIVGDAAGTSYVAANVSQALVQLTSTQGQLSTRQTIRVEQVNALGGAVSVAQSDSGLKVAVAGMQANQIALFEVSDTQPLKLQQTLPVGHQEALIEPVFVTFAPGTERLFVVDKRSVFIYSPDPQGNYISSTELKVSDNQKLTAVSRLAFGPAGHCMLALSESTDQVYIFKRKSDTHWQYLSQLDVGGAQAPTSAAFISQDKVAISFARSDVIHIYANVCGQ</sequence>
<evidence type="ECO:0000313" key="1">
    <source>
        <dbReference type="EMBL" id="KNC68145.1"/>
    </source>
</evidence>
<dbReference type="PROSITE" id="PS51257">
    <property type="entry name" value="PROKAR_LIPOPROTEIN"/>
    <property type="match status" value="1"/>
</dbReference>
<dbReference type="InterPro" id="IPR015943">
    <property type="entry name" value="WD40/YVTN_repeat-like_dom_sf"/>
</dbReference>
<dbReference type="OrthoDB" id="6253001at2"/>
<organism evidence="1 2">
    <name type="scientific">Pseudoalteromonas rubra</name>
    <dbReference type="NCBI Taxonomy" id="43658"/>
    <lineage>
        <taxon>Bacteria</taxon>
        <taxon>Pseudomonadati</taxon>
        <taxon>Pseudomonadota</taxon>
        <taxon>Gammaproteobacteria</taxon>
        <taxon>Alteromonadales</taxon>
        <taxon>Pseudoalteromonadaceae</taxon>
        <taxon>Pseudoalteromonas</taxon>
    </lineage>
</organism>